<feature type="transmembrane region" description="Helical" evidence="7">
    <location>
        <begin position="787"/>
        <end position="809"/>
    </location>
</feature>
<evidence type="ECO:0000256" key="3">
    <source>
        <dbReference type="ARBA" id="ARBA00022475"/>
    </source>
</evidence>
<dbReference type="NCBIfam" id="TIGR00833">
    <property type="entry name" value="actII"/>
    <property type="match status" value="1"/>
</dbReference>
<evidence type="ECO:0000313" key="9">
    <source>
        <dbReference type="EMBL" id="CAJ1587174.1"/>
    </source>
</evidence>
<evidence type="ECO:0000256" key="2">
    <source>
        <dbReference type="ARBA" id="ARBA00010157"/>
    </source>
</evidence>
<comment type="subcellular location">
    <subcellularLocation>
        <location evidence="1">Cell membrane</location>
        <topology evidence="1">Multi-pass membrane protein</topology>
    </subcellularLocation>
</comment>
<dbReference type="Gene3D" id="1.20.1640.10">
    <property type="entry name" value="Multidrug efflux transporter AcrB transmembrane domain"/>
    <property type="match status" value="2"/>
</dbReference>
<dbReference type="EMBL" id="OY726395">
    <property type="protein sequence ID" value="CAJ1587174.1"/>
    <property type="molecule type" value="Genomic_DNA"/>
</dbReference>
<evidence type="ECO:0000256" key="5">
    <source>
        <dbReference type="ARBA" id="ARBA00022989"/>
    </source>
</evidence>
<dbReference type="InterPro" id="IPR004869">
    <property type="entry name" value="MMPL_dom"/>
</dbReference>
<dbReference type="InterPro" id="IPR004707">
    <property type="entry name" value="MmpL_fam"/>
</dbReference>
<keyword evidence="5 7" id="KW-1133">Transmembrane helix</keyword>
<evidence type="ECO:0000256" key="6">
    <source>
        <dbReference type="ARBA" id="ARBA00023136"/>
    </source>
</evidence>
<feature type="domain" description="Membrane transport protein MMPL" evidence="8">
    <location>
        <begin position="602"/>
        <end position="934"/>
    </location>
</feature>
<feature type="transmembrane region" description="Helical" evidence="7">
    <location>
        <begin position="859"/>
        <end position="882"/>
    </location>
</feature>
<feature type="transmembrane region" description="Helical" evidence="7">
    <location>
        <begin position="217"/>
        <end position="240"/>
    </location>
</feature>
<dbReference type="PANTHER" id="PTHR33406">
    <property type="entry name" value="MEMBRANE PROTEIN MJ1562-RELATED"/>
    <property type="match status" value="1"/>
</dbReference>
<evidence type="ECO:0000256" key="7">
    <source>
        <dbReference type="SAM" id="Phobius"/>
    </source>
</evidence>
<evidence type="ECO:0000256" key="4">
    <source>
        <dbReference type="ARBA" id="ARBA00022692"/>
    </source>
</evidence>
<comment type="similarity">
    <text evidence="2">Belongs to the resistance-nodulation-cell division (RND) (TC 2.A.6) family. MmpL subfamily.</text>
</comment>
<protein>
    <submittedName>
        <fullName evidence="9">RND family transporter</fullName>
    </submittedName>
</protein>
<proteinExistence type="inferred from homology"/>
<reference evidence="9 10" key="1">
    <citation type="submission" date="2023-08" db="EMBL/GenBank/DDBJ databases">
        <authorList>
            <person name="Folkvardsen B D."/>
            <person name="Norman A."/>
        </authorList>
    </citation>
    <scope>NUCLEOTIDE SEQUENCE [LARGE SCALE GENOMIC DNA]</scope>
    <source>
        <strain evidence="9 10">Mu0050</strain>
    </source>
</reference>
<evidence type="ECO:0000313" key="10">
    <source>
        <dbReference type="Proteomes" id="UP001190466"/>
    </source>
</evidence>
<sequence>MDTEDSRRPFIARTIRRFAPIIIVGWLALILALTFSAPMLETVGEENAVALMPSDAPSAQAMKRMVETFDNSDSDNFAMIVLEGQEPLGEGAREYYTRLVAELESAPEYVSNVQDLWGDRLTASSVQSPDGRATYVQLNLVGDQGTALGDKSVAGVRDIVSGIPVPAGVDVYVTGAGPLITDMHHGGNASILKITIVSVAVIFALLLMVYRSFGTVILLLLMVGFELGAARGVVAVLGHYEILGLSTFAVNMLVFLCIAAGTDYGIFFFGRYLESRQAGQDRETSYYSMYHGVAPVVLASGLTIAGAMLCLSFTRLPYFQTMGVPAAIGLAAAVAVAVTLVPAGVAVASRFGMLEPKRKIAERRWRGIGTAIVRWPAPIAVATLALALVGLLALPGYKTSYNDRNYIMGDIPANQGFQAADRHFSQSRMTPEVLMVETDRDLRNPDDFLVLNKVAKAVFQVRGVSRVQAITRPEGTPLERTSIPFLLSLQSATQAQANHFQQQRNNDMLKQADDMAELIEAQKRSYAVMQEMVATTHSMVGNTKEMEEVVSELRGRIALFDDFFRPIRNYFYWEPHCYNIPVCWAVRSLFDSIDKVDRLNDEMSGLVDEMEILDRLMPQMLVIMPQMIAVMERMREMTLTMHSTQTGLNAGMEDAAEDVSVMGRAFDAAQIDDSFFLPPEVFENPEFQRAMDFFLSPDGKSVRYIISHSGDPASIEGIQRIDQIRTAAEEALKGTPLVNSKVYIAGAAATAKDWHDGSKWDVWLAGIAAVCLVFMIMLIVTRSPIAALVIVGTVVLSLGASFGISVLIWQYIFGIYLHWMVLAMSVIILLAVGSDYNLMLVSRMKEEIGAGLHTGIIRAMGGTGKVVTTAGLVFALTMAAMVVSDLRIIGQVGTTICFGLLFDALIVRAFLTPSIAALLGRWFWWPVQVRPRPASAMLREYGTRPAVRELLGEDRT</sequence>
<dbReference type="PANTHER" id="PTHR33406:SF6">
    <property type="entry name" value="MEMBRANE PROTEIN YDGH-RELATED"/>
    <property type="match status" value="1"/>
</dbReference>
<feature type="transmembrane region" description="Helical" evidence="7">
    <location>
        <begin position="252"/>
        <end position="273"/>
    </location>
</feature>
<name>A0ABN9P4V5_9MYCO</name>
<evidence type="ECO:0000259" key="8">
    <source>
        <dbReference type="Pfam" id="PF03176"/>
    </source>
</evidence>
<feature type="transmembrane region" description="Helical" evidence="7">
    <location>
        <begin position="372"/>
        <end position="394"/>
    </location>
</feature>
<feature type="transmembrane region" description="Helical" evidence="7">
    <location>
        <begin position="815"/>
        <end position="838"/>
    </location>
</feature>
<feature type="transmembrane region" description="Helical" evidence="7">
    <location>
        <begin position="888"/>
        <end position="911"/>
    </location>
</feature>
<accession>A0ABN9P4V5</accession>
<keyword evidence="6 7" id="KW-0472">Membrane</keyword>
<keyword evidence="10" id="KW-1185">Reference proteome</keyword>
<dbReference type="Pfam" id="PF03176">
    <property type="entry name" value="MMPL"/>
    <property type="match status" value="2"/>
</dbReference>
<feature type="domain" description="Membrane transport protein MMPL" evidence="8">
    <location>
        <begin position="51"/>
        <end position="379"/>
    </location>
</feature>
<feature type="transmembrane region" description="Helical" evidence="7">
    <location>
        <begin position="21"/>
        <end position="40"/>
    </location>
</feature>
<feature type="transmembrane region" description="Helical" evidence="7">
    <location>
        <begin position="326"/>
        <end position="351"/>
    </location>
</feature>
<keyword evidence="4 7" id="KW-0812">Transmembrane</keyword>
<gene>
    <name evidence="9" type="ORF">MU0050_004653</name>
</gene>
<dbReference type="RefSeq" id="WP_316512966.1">
    <property type="nucleotide sequence ID" value="NZ_OY726395.1"/>
</dbReference>
<evidence type="ECO:0000256" key="1">
    <source>
        <dbReference type="ARBA" id="ARBA00004651"/>
    </source>
</evidence>
<feature type="transmembrane region" description="Helical" evidence="7">
    <location>
        <begin position="191"/>
        <end position="210"/>
    </location>
</feature>
<dbReference type="InterPro" id="IPR050545">
    <property type="entry name" value="Mycobact_MmpL"/>
</dbReference>
<dbReference type="Proteomes" id="UP001190466">
    <property type="component" value="Chromosome"/>
</dbReference>
<feature type="transmembrane region" description="Helical" evidence="7">
    <location>
        <begin position="293"/>
        <end position="314"/>
    </location>
</feature>
<feature type="transmembrane region" description="Helical" evidence="7">
    <location>
        <begin position="762"/>
        <end position="780"/>
    </location>
</feature>
<keyword evidence="3" id="KW-1003">Cell membrane</keyword>
<organism evidence="9 10">
    <name type="scientific">[Mycobacterium] wendilense</name>
    <dbReference type="NCBI Taxonomy" id="3064284"/>
    <lineage>
        <taxon>Bacteria</taxon>
        <taxon>Bacillati</taxon>
        <taxon>Actinomycetota</taxon>
        <taxon>Actinomycetes</taxon>
        <taxon>Mycobacteriales</taxon>
        <taxon>Mycobacteriaceae</taxon>
        <taxon>Mycolicibacter</taxon>
    </lineage>
</organism>
<dbReference type="SUPFAM" id="SSF82866">
    <property type="entry name" value="Multidrug efflux transporter AcrB transmembrane domain"/>
    <property type="match status" value="2"/>
</dbReference>